<name>A0A8H7WCR8_9HELO</name>
<comment type="caution">
    <text evidence="2">The sequence shown here is derived from an EMBL/GenBank/DDBJ whole genome shotgun (WGS) entry which is preliminary data.</text>
</comment>
<dbReference type="Gene3D" id="2.60.20.30">
    <property type="match status" value="1"/>
</dbReference>
<evidence type="ECO:0000313" key="2">
    <source>
        <dbReference type="EMBL" id="KAG4422459.1"/>
    </source>
</evidence>
<dbReference type="OrthoDB" id="3552732at2759"/>
<organism evidence="2 3">
    <name type="scientific">Cadophora malorum</name>
    <dbReference type="NCBI Taxonomy" id="108018"/>
    <lineage>
        <taxon>Eukaryota</taxon>
        <taxon>Fungi</taxon>
        <taxon>Dikarya</taxon>
        <taxon>Ascomycota</taxon>
        <taxon>Pezizomycotina</taxon>
        <taxon>Leotiomycetes</taxon>
        <taxon>Helotiales</taxon>
        <taxon>Ploettnerulaceae</taxon>
        <taxon>Cadophora</taxon>
    </lineage>
</organism>
<sequence>MHLFINLLITLLPLPLAHATTLTLQLGGQVTSFSPLPSDSSGLSTLSSHNFNQSSLGLSDAGATYPITTCGCTSLEDKQSMCAHILYDGMPVRFYSSVDCSGPVNWEFDGTDMQGDGKAWTCGFWTWSSGSVGVGCAE</sequence>
<evidence type="ECO:0000313" key="3">
    <source>
        <dbReference type="Proteomes" id="UP000664132"/>
    </source>
</evidence>
<dbReference type="AlphaFoldDB" id="A0A8H7WCR8"/>
<evidence type="ECO:0000256" key="1">
    <source>
        <dbReference type="SAM" id="SignalP"/>
    </source>
</evidence>
<keyword evidence="3" id="KW-1185">Reference proteome</keyword>
<dbReference type="InterPro" id="IPR015791">
    <property type="entry name" value="Antimic/Inh_G_crystallin-like"/>
</dbReference>
<keyword evidence="1" id="KW-0732">Signal</keyword>
<dbReference type="Proteomes" id="UP000664132">
    <property type="component" value="Unassembled WGS sequence"/>
</dbReference>
<feature type="signal peptide" evidence="1">
    <location>
        <begin position="1"/>
        <end position="19"/>
    </location>
</feature>
<reference evidence="2" key="1">
    <citation type="submission" date="2021-02" db="EMBL/GenBank/DDBJ databases">
        <title>Genome sequence Cadophora malorum strain M34.</title>
        <authorList>
            <person name="Stefanovic E."/>
            <person name="Vu D."/>
            <person name="Scully C."/>
            <person name="Dijksterhuis J."/>
            <person name="Roader J."/>
            <person name="Houbraken J."/>
        </authorList>
    </citation>
    <scope>NUCLEOTIDE SEQUENCE</scope>
    <source>
        <strain evidence="2">M34</strain>
    </source>
</reference>
<feature type="chain" id="PRO_5034707869" evidence="1">
    <location>
        <begin position="20"/>
        <end position="138"/>
    </location>
</feature>
<proteinExistence type="predicted"/>
<dbReference type="EMBL" id="JAFJYH010000048">
    <property type="protein sequence ID" value="KAG4422459.1"/>
    <property type="molecule type" value="Genomic_DNA"/>
</dbReference>
<accession>A0A8H7WCR8</accession>
<protein>
    <submittedName>
        <fullName evidence="2">Uncharacterized protein</fullName>
    </submittedName>
</protein>
<gene>
    <name evidence="2" type="ORF">IFR04_004360</name>
</gene>